<evidence type="ECO:0000256" key="4">
    <source>
        <dbReference type="ARBA" id="ARBA00022475"/>
    </source>
</evidence>
<feature type="transmembrane region" description="Helical" evidence="8">
    <location>
        <begin position="106"/>
        <end position="130"/>
    </location>
</feature>
<keyword evidence="6 8" id="KW-1133">Transmembrane helix</keyword>
<reference evidence="10 11" key="1">
    <citation type="submission" date="2021-12" db="EMBL/GenBank/DDBJ databases">
        <title>Siccirubricoccus leaddurans sp. nov., a high concentration Zn2+ tolerance bacterium.</title>
        <authorList>
            <person name="Cao Y."/>
        </authorList>
    </citation>
    <scope>NUCLEOTIDE SEQUENCE [LARGE SCALE GENOMIC DNA]</scope>
    <source>
        <strain evidence="10 11">KC 17139</strain>
    </source>
</reference>
<gene>
    <name evidence="10" type="ORF">JYK14_24320</name>
</gene>
<keyword evidence="7 8" id="KW-0472">Membrane</keyword>
<comment type="similarity">
    <text evidence="2">Belongs to the binding-protein-dependent transport system permease family. CysTW subfamily.</text>
</comment>
<dbReference type="InterPro" id="IPR035906">
    <property type="entry name" value="MetI-like_sf"/>
</dbReference>
<feature type="transmembrane region" description="Helical" evidence="8">
    <location>
        <begin position="71"/>
        <end position="94"/>
    </location>
</feature>
<dbReference type="RefSeq" id="WP_252955879.1">
    <property type="nucleotide sequence ID" value="NZ_JAFIRR010000183.1"/>
</dbReference>
<proteinExistence type="inferred from homology"/>
<evidence type="ECO:0000256" key="8">
    <source>
        <dbReference type="SAM" id="Phobius"/>
    </source>
</evidence>
<feature type="transmembrane region" description="Helical" evidence="8">
    <location>
        <begin position="158"/>
        <end position="180"/>
    </location>
</feature>
<dbReference type="Proteomes" id="UP001523392">
    <property type="component" value="Unassembled WGS sequence"/>
</dbReference>
<evidence type="ECO:0000256" key="1">
    <source>
        <dbReference type="ARBA" id="ARBA00004651"/>
    </source>
</evidence>
<feature type="transmembrane region" description="Helical" evidence="8">
    <location>
        <begin position="201"/>
        <end position="226"/>
    </location>
</feature>
<sequence>MRAALVAAPFLWLLALVLAPALLLGWIAFGSAAEGVPPVAPPLAWQAGALSWQGSLESFALLLEDPHYAGALLRSLLVAAGTAALALLLAYPMAFAIAEARPRWRLPLLALVLAPVWTGLMPRLGAWIGLLRDEGWINGVLLRLGLIEAPLTLLFSDIALYAGMLHSYLPYAVLPLAIALSRRDRLLEAAAADLGAAPARVFLSVTLPLSLPAAAAAFLLVFIPAAGEFVIPELLGPPGDPLLGRVIWAEFFQSRDWPLAAALALTLLAVLALPIRAYQRLGQG</sequence>
<accession>A0ABT1DBE7</accession>
<evidence type="ECO:0000256" key="5">
    <source>
        <dbReference type="ARBA" id="ARBA00022692"/>
    </source>
</evidence>
<organism evidence="10 11">
    <name type="scientific">Siccirubricoccus soli</name>
    <dbReference type="NCBI Taxonomy" id="2899147"/>
    <lineage>
        <taxon>Bacteria</taxon>
        <taxon>Pseudomonadati</taxon>
        <taxon>Pseudomonadota</taxon>
        <taxon>Alphaproteobacteria</taxon>
        <taxon>Acetobacterales</taxon>
        <taxon>Roseomonadaceae</taxon>
        <taxon>Siccirubricoccus</taxon>
    </lineage>
</organism>
<dbReference type="InterPro" id="IPR000515">
    <property type="entry name" value="MetI-like"/>
</dbReference>
<keyword evidence="3" id="KW-0813">Transport</keyword>
<feature type="transmembrane region" description="Helical" evidence="8">
    <location>
        <begin position="257"/>
        <end position="278"/>
    </location>
</feature>
<dbReference type="EMBL" id="JAFIRR010000183">
    <property type="protein sequence ID" value="MCO6419262.1"/>
    <property type="molecule type" value="Genomic_DNA"/>
</dbReference>
<evidence type="ECO:0000259" key="9">
    <source>
        <dbReference type="PROSITE" id="PS50928"/>
    </source>
</evidence>
<feature type="domain" description="ABC transmembrane type-1" evidence="9">
    <location>
        <begin position="72"/>
        <end position="278"/>
    </location>
</feature>
<evidence type="ECO:0000313" key="10">
    <source>
        <dbReference type="EMBL" id="MCO6419262.1"/>
    </source>
</evidence>
<dbReference type="PANTHER" id="PTHR42929:SF3">
    <property type="entry name" value="PUTRESCINE TRANSPORT SYSTEM PERMEASE PROTEIN POTH"/>
    <property type="match status" value="1"/>
</dbReference>
<keyword evidence="11" id="KW-1185">Reference proteome</keyword>
<dbReference type="SUPFAM" id="SSF161098">
    <property type="entry name" value="MetI-like"/>
    <property type="match status" value="1"/>
</dbReference>
<keyword evidence="4" id="KW-1003">Cell membrane</keyword>
<name>A0ABT1DBE7_9PROT</name>
<dbReference type="PROSITE" id="PS50928">
    <property type="entry name" value="ABC_TM1"/>
    <property type="match status" value="1"/>
</dbReference>
<comment type="subcellular location">
    <subcellularLocation>
        <location evidence="1">Cell membrane</location>
        <topology evidence="1">Multi-pass membrane protein</topology>
    </subcellularLocation>
</comment>
<dbReference type="PANTHER" id="PTHR42929">
    <property type="entry name" value="INNER MEMBRANE ABC TRANSPORTER PERMEASE PROTEIN YDCU-RELATED-RELATED"/>
    <property type="match status" value="1"/>
</dbReference>
<evidence type="ECO:0000256" key="6">
    <source>
        <dbReference type="ARBA" id="ARBA00022989"/>
    </source>
</evidence>
<dbReference type="Gene3D" id="1.10.3720.10">
    <property type="entry name" value="MetI-like"/>
    <property type="match status" value="1"/>
</dbReference>
<keyword evidence="5 8" id="KW-0812">Transmembrane</keyword>
<evidence type="ECO:0000313" key="11">
    <source>
        <dbReference type="Proteomes" id="UP001523392"/>
    </source>
</evidence>
<evidence type="ECO:0000256" key="3">
    <source>
        <dbReference type="ARBA" id="ARBA00022448"/>
    </source>
</evidence>
<comment type="caution">
    <text evidence="10">The sequence shown here is derived from an EMBL/GenBank/DDBJ whole genome shotgun (WGS) entry which is preliminary data.</text>
</comment>
<evidence type="ECO:0000256" key="7">
    <source>
        <dbReference type="ARBA" id="ARBA00023136"/>
    </source>
</evidence>
<protein>
    <submittedName>
        <fullName evidence="10">ABC transporter permease subunit</fullName>
    </submittedName>
</protein>
<evidence type="ECO:0000256" key="2">
    <source>
        <dbReference type="ARBA" id="ARBA00007069"/>
    </source>
</evidence>